<organism evidence="2 3">
    <name type="scientific">Legionella nautarum</name>
    <dbReference type="NCBI Taxonomy" id="45070"/>
    <lineage>
        <taxon>Bacteria</taxon>
        <taxon>Pseudomonadati</taxon>
        <taxon>Pseudomonadota</taxon>
        <taxon>Gammaproteobacteria</taxon>
        <taxon>Legionellales</taxon>
        <taxon>Legionellaceae</taxon>
        <taxon>Legionella</taxon>
    </lineage>
</organism>
<dbReference type="PATRIC" id="fig|45070.6.peg.884"/>
<evidence type="ECO:0000313" key="2">
    <source>
        <dbReference type="EMBL" id="KTD35849.1"/>
    </source>
</evidence>
<dbReference type="EMBL" id="LNYO01000013">
    <property type="protein sequence ID" value="KTD35849.1"/>
    <property type="molecule type" value="Genomic_DNA"/>
</dbReference>
<name>A0A0W0WU54_9GAMM</name>
<proteinExistence type="predicted"/>
<dbReference type="Proteomes" id="UP000054725">
    <property type="component" value="Unassembled WGS sequence"/>
</dbReference>
<sequence>MLGKHLDWATMNNLPPLKISSGTMEVVKWIALMSMTIDHANRFLFASSIPALYCAGRLAMPLFAFIFAYNFAQPDALSRGLHKRVLIRLIIFGIIATPGYIAMRHLQYLWPLNIMFMLAVATAILYCFEVGGTRNRAFALLIFLLGSLVVEYSWVGIFFCLSSWFYCRKSTLVGLLIWLFAYLFLDNINGNNWALATLPLIFLATQINIKVPRIRYFFYVYYPLHIYILYLLSRWV</sequence>
<keyword evidence="1" id="KW-0472">Membrane</keyword>
<keyword evidence="1" id="KW-1133">Transmembrane helix</keyword>
<feature type="transmembrane region" description="Helical" evidence="1">
    <location>
        <begin position="43"/>
        <end position="72"/>
    </location>
</feature>
<gene>
    <name evidence="2" type="ORF">Lnau_0833</name>
</gene>
<comment type="caution">
    <text evidence="2">The sequence shown here is derived from an EMBL/GenBank/DDBJ whole genome shotgun (WGS) entry which is preliminary data.</text>
</comment>
<dbReference type="OrthoDB" id="9781069at2"/>
<keyword evidence="1" id="KW-0812">Transmembrane</keyword>
<accession>A0A0W0WU54</accession>
<feature type="transmembrane region" description="Helical" evidence="1">
    <location>
        <begin position="140"/>
        <end position="165"/>
    </location>
</feature>
<dbReference type="RefSeq" id="WP_058503889.1">
    <property type="nucleotide sequence ID" value="NZ_CAAAIF010000001.1"/>
</dbReference>
<evidence type="ECO:0000313" key="3">
    <source>
        <dbReference type="Proteomes" id="UP000054725"/>
    </source>
</evidence>
<dbReference type="STRING" id="45070.Lnau_0833"/>
<dbReference type="InterPro" id="IPR008875">
    <property type="entry name" value="TraX"/>
</dbReference>
<dbReference type="AlphaFoldDB" id="A0A0W0WU54"/>
<feature type="transmembrane region" description="Helical" evidence="1">
    <location>
        <begin position="216"/>
        <end position="233"/>
    </location>
</feature>
<dbReference type="Pfam" id="PF05857">
    <property type="entry name" value="TraX"/>
    <property type="match status" value="1"/>
</dbReference>
<feature type="transmembrane region" description="Helical" evidence="1">
    <location>
        <begin position="177"/>
        <end position="204"/>
    </location>
</feature>
<feature type="transmembrane region" description="Helical" evidence="1">
    <location>
        <begin position="84"/>
        <end position="102"/>
    </location>
</feature>
<feature type="transmembrane region" description="Helical" evidence="1">
    <location>
        <begin position="108"/>
        <end position="128"/>
    </location>
</feature>
<evidence type="ECO:0000256" key="1">
    <source>
        <dbReference type="SAM" id="Phobius"/>
    </source>
</evidence>
<protein>
    <submittedName>
        <fullName evidence="2">TraX protein</fullName>
    </submittedName>
</protein>
<keyword evidence="3" id="KW-1185">Reference proteome</keyword>
<reference evidence="2 3" key="1">
    <citation type="submission" date="2015-11" db="EMBL/GenBank/DDBJ databases">
        <title>Genomic analysis of 38 Legionella species identifies large and diverse effector repertoires.</title>
        <authorList>
            <person name="Burstein D."/>
            <person name="Amaro F."/>
            <person name="Zusman T."/>
            <person name="Lifshitz Z."/>
            <person name="Cohen O."/>
            <person name="Gilbert J.A."/>
            <person name="Pupko T."/>
            <person name="Shuman H.A."/>
            <person name="Segal G."/>
        </authorList>
    </citation>
    <scope>NUCLEOTIDE SEQUENCE [LARGE SCALE GENOMIC DNA]</scope>
    <source>
        <strain evidence="2 3">ATCC 49506</strain>
    </source>
</reference>